<dbReference type="VEuPathDB" id="MicrosporidiaDB:ECU09_1570"/>
<evidence type="ECO:0000313" key="1">
    <source>
        <dbReference type="EMBL" id="AGE96340.1"/>
    </source>
</evidence>
<organism evidence="1">
    <name type="scientific">Encephalitozoon cuniculi</name>
    <name type="common">Microsporidian parasite</name>
    <dbReference type="NCBI Taxonomy" id="6035"/>
    <lineage>
        <taxon>Eukaryota</taxon>
        <taxon>Fungi</taxon>
        <taxon>Fungi incertae sedis</taxon>
        <taxon>Microsporidia</taxon>
        <taxon>Unikaryonidae</taxon>
        <taxon>Encephalitozoon</taxon>
    </lineage>
</organism>
<dbReference type="VEuPathDB" id="MicrosporidiaDB:AEWD_091610"/>
<dbReference type="VEuPathDB" id="MicrosporidiaDB:AEWQ_091590"/>
<accession>M1KAU5</accession>
<sequence>MDVSSIVLKLLTDGIVDGEHRDVLSSLNELLRPVEYEAVRWPDGSCIVLKDNRSSHPPDSRTMEIEEVFRNVVFGIPVSGDVVDMLMADRWIENVGGELRLSRKSLVQHMDFILGLGGRYVVCNVCGFLSEEGEIHGFCSMLLENERNSGGENRVDMESPITPDGYP</sequence>
<dbReference type="VEuPathDB" id="MicrosporidiaDB:AEWR_091570"/>
<dbReference type="VEuPathDB" id="MicrosporidiaDB:M970_091570"/>
<dbReference type="OMA" id="ADRWIEN"/>
<reference evidence="1" key="1">
    <citation type="journal article" date="2013" name="Eukaryot. Cell">
        <title>Extremely Reduced Levels of Heterozygosity in the Vertebrate Pathogen Encephalitozoon cuniculi.</title>
        <authorList>
            <person name="Selman M."/>
            <person name="Sak B."/>
            <person name="Kvac M."/>
            <person name="Farinelli L."/>
            <person name="Weiss L.M."/>
            <person name="Corradi N."/>
        </authorList>
    </citation>
    <scope>NUCLEOTIDE SEQUENCE</scope>
</reference>
<gene>
    <name evidence="1" type="ORF">ECU09_1570</name>
</gene>
<dbReference type="AlphaFoldDB" id="M1KAU5"/>
<name>M1KAU5_ENCCN</name>
<dbReference type="EMBL" id="KC513616">
    <property type="protein sequence ID" value="AGE96340.1"/>
    <property type="molecule type" value="Genomic_DNA"/>
</dbReference>
<proteinExistence type="predicted"/>
<protein>
    <submittedName>
        <fullName evidence="1">Uncharacterized protein</fullName>
    </submittedName>
</protein>